<protein>
    <submittedName>
        <fullName evidence="1">Uncharacterized protein</fullName>
    </submittedName>
</protein>
<accession>A0ABU0U7D2</accession>
<organism evidence="1 2">
    <name type="scientific">Sphingobacterium zeae</name>
    <dbReference type="NCBI Taxonomy" id="1776859"/>
    <lineage>
        <taxon>Bacteria</taxon>
        <taxon>Pseudomonadati</taxon>
        <taxon>Bacteroidota</taxon>
        <taxon>Sphingobacteriia</taxon>
        <taxon>Sphingobacteriales</taxon>
        <taxon>Sphingobacteriaceae</taxon>
        <taxon>Sphingobacterium</taxon>
    </lineage>
</organism>
<dbReference type="Proteomes" id="UP001244640">
    <property type="component" value="Unassembled WGS sequence"/>
</dbReference>
<gene>
    <name evidence="1" type="ORF">QE382_002861</name>
</gene>
<comment type="caution">
    <text evidence="1">The sequence shown here is derived from an EMBL/GenBank/DDBJ whole genome shotgun (WGS) entry which is preliminary data.</text>
</comment>
<dbReference type="EMBL" id="JAUTBA010000001">
    <property type="protein sequence ID" value="MDQ1150877.1"/>
    <property type="molecule type" value="Genomic_DNA"/>
</dbReference>
<reference evidence="1 2" key="1">
    <citation type="submission" date="2023-07" db="EMBL/GenBank/DDBJ databases">
        <title>Functional and genomic diversity of the sorghum phyllosphere microbiome.</title>
        <authorList>
            <person name="Shade A."/>
        </authorList>
    </citation>
    <scope>NUCLEOTIDE SEQUENCE [LARGE SCALE GENOMIC DNA]</scope>
    <source>
        <strain evidence="1 2">SORGH_AS_0892</strain>
    </source>
</reference>
<evidence type="ECO:0000313" key="2">
    <source>
        <dbReference type="Proteomes" id="UP001244640"/>
    </source>
</evidence>
<dbReference type="RefSeq" id="WP_307186449.1">
    <property type="nucleotide sequence ID" value="NZ_JAUTBA010000001.1"/>
</dbReference>
<keyword evidence="2" id="KW-1185">Reference proteome</keyword>
<evidence type="ECO:0000313" key="1">
    <source>
        <dbReference type="EMBL" id="MDQ1150877.1"/>
    </source>
</evidence>
<proteinExistence type="predicted"/>
<name>A0ABU0U7D2_9SPHI</name>
<sequence>MDKGRQREEKSCIWLEKGNFYGMGDVDKDNQFSDIMDVKESLDRYNGNHYMAQLILSYASKYPNKIIKIVQ</sequence>